<protein>
    <recommendedName>
        <fullName evidence="2">TNase-like domain-containing protein</fullName>
    </recommendedName>
</protein>
<dbReference type="Pfam" id="PF00565">
    <property type="entry name" value="SNase"/>
    <property type="match status" value="1"/>
</dbReference>
<dbReference type="RefSeq" id="WP_157342182.1">
    <property type="nucleotide sequence ID" value="NZ_WSEK01000004.1"/>
</dbReference>
<feature type="chain" id="PRO_5026766153" description="TNase-like domain-containing protein" evidence="1">
    <location>
        <begin position="31"/>
        <end position="236"/>
    </location>
</feature>
<comment type="caution">
    <text evidence="3">The sequence shown here is derived from an EMBL/GenBank/DDBJ whole genome shotgun (WGS) entry which is preliminary data.</text>
</comment>
<evidence type="ECO:0000259" key="2">
    <source>
        <dbReference type="PROSITE" id="PS50830"/>
    </source>
</evidence>
<accession>A0A6L6XQB1</accession>
<evidence type="ECO:0000313" key="4">
    <source>
        <dbReference type="Proteomes" id="UP000473525"/>
    </source>
</evidence>
<feature type="signal peptide" evidence="1">
    <location>
        <begin position="1"/>
        <end position="30"/>
    </location>
</feature>
<dbReference type="SUPFAM" id="SSF50199">
    <property type="entry name" value="Staphylococcal nuclease"/>
    <property type="match status" value="1"/>
</dbReference>
<dbReference type="EMBL" id="WSEK01000004">
    <property type="protein sequence ID" value="MVQ49494.1"/>
    <property type="molecule type" value="Genomic_DNA"/>
</dbReference>
<evidence type="ECO:0000313" key="3">
    <source>
        <dbReference type="EMBL" id="MVQ49494.1"/>
    </source>
</evidence>
<sequence length="236" mass="24846">MRSLLRPLGVALAAATVVTALLSSAHQASAGTATSYDRDCGDFGSQAAAQRFYLAAGGPAADPHGLDAEGDGVACESLPCPCLYGTGSKPKPPPATPPKGTQRDGVRIVRVVDGDTVEVRFPTGRTSSVRLIGIDTPEVYGGVECGGPEASQSARQLLPAGTRVRLVSDPTQDEVDRYGRLLRYVMKGARDIGRVQVARGHATVYVYGGVPFQRTSGYQDAERTAQDLNRGLWGRC</sequence>
<dbReference type="InterPro" id="IPR016071">
    <property type="entry name" value="Staphylococal_nuclease_OB-fold"/>
</dbReference>
<dbReference type="PROSITE" id="PS01123">
    <property type="entry name" value="TNASE_1"/>
    <property type="match status" value="1"/>
</dbReference>
<feature type="domain" description="TNase-like" evidence="2">
    <location>
        <begin position="102"/>
        <end position="235"/>
    </location>
</feature>
<dbReference type="InterPro" id="IPR002071">
    <property type="entry name" value="Thermonucl_AS"/>
</dbReference>
<reference evidence="3 4" key="1">
    <citation type="submission" date="2019-12" db="EMBL/GenBank/DDBJ databases">
        <authorList>
            <person name="Huq M.A."/>
        </authorList>
    </citation>
    <scope>NUCLEOTIDE SEQUENCE [LARGE SCALE GENOMIC DNA]</scope>
    <source>
        <strain evidence="3 4">MAH-18</strain>
    </source>
</reference>
<dbReference type="GO" id="GO:0004518">
    <property type="term" value="F:nuclease activity"/>
    <property type="evidence" value="ECO:0007669"/>
    <property type="project" value="InterPro"/>
</dbReference>
<dbReference type="SMART" id="SM00318">
    <property type="entry name" value="SNc"/>
    <property type="match status" value="1"/>
</dbReference>
<keyword evidence="1" id="KW-0732">Signal</keyword>
<evidence type="ECO:0000256" key="1">
    <source>
        <dbReference type="SAM" id="SignalP"/>
    </source>
</evidence>
<dbReference type="Proteomes" id="UP000473525">
    <property type="component" value="Unassembled WGS sequence"/>
</dbReference>
<proteinExistence type="predicted"/>
<name>A0A6L6XQB1_9ACTN</name>
<dbReference type="GO" id="GO:0003676">
    <property type="term" value="F:nucleic acid binding"/>
    <property type="evidence" value="ECO:0007669"/>
    <property type="project" value="InterPro"/>
</dbReference>
<dbReference type="AlphaFoldDB" id="A0A6L6XQB1"/>
<keyword evidence="4" id="KW-1185">Reference proteome</keyword>
<dbReference type="PROSITE" id="PS50830">
    <property type="entry name" value="TNASE_3"/>
    <property type="match status" value="1"/>
</dbReference>
<organism evidence="3 4">
    <name type="scientific">Nocardioides agri</name>
    <dbReference type="NCBI Taxonomy" id="2682843"/>
    <lineage>
        <taxon>Bacteria</taxon>
        <taxon>Bacillati</taxon>
        <taxon>Actinomycetota</taxon>
        <taxon>Actinomycetes</taxon>
        <taxon>Propionibacteriales</taxon>
        <taxon>Nocardioidaceae</taxon>
        <taxon>Nocardioides</taxon>
    </lineage>
</organism>
<dbReference type="InterPro" id="IPR035437">
    <property type="entry name" value="SNase_OB-fold_sf"/>
</dbReference>
<gene>
    <name evidence="3" type="ORF">GON03_09915</name>
</gene>
<dbReference type="Gene3D" id="2.40.50.90">
    <property type="match status" value="1"/>
</dbReference>